<feature type="signal peptide" evidence="1">
    <location>
        <begin position="1"/>
        <end position="28"/>
    </location>
</feature>
<sequence length="918" mass="99229" precursor="true">MRFGGWMAGYAVVACLFLLDLTASTAHAQLHDSLDAYPPRWQLDTSDCDARVVDHRNLADQGIDGGGCETVTVVAGNGSEALLAYRIEPVMVVDDLTATVAVMSAKQGLRVGLRVRFPYERDDLTNRPLSTVVFGASYTHPGEFTTLGVGRIGGDLNLKIIALRQQFNRPLDLRDPYVDAIIVNAYGGAGATTVRLDEIKVQGMLSIGDAASMGYGNFSGIELDRNQQFRIGSADGELGQSILTQPTNRTVSQTAFPTDTVIRILQHNGEPLSWVRSLGFDAVLLSAPPDAEILREAIQAQLLVYAPPPTAPDPSLEPLLDPVAGWFIGSGLSLDSSRVGQATVSSNRLRNFPGRWQRPVIAAPAEAWRDYAAIADALVDDQPIRERDLSAVEEVAETSEKRVQVGDRVQFAVGIASMPSHRAMEQNDAISLAIGAPPSGMFRWHSMLLQTVRSIENAPAAILFRSSRSLASGTEMAAHRSMALGYTNRLVAMLGPWIAGSQQAAPLPLSGARYRCGHLTTADGADLLLLTSEMTRGSEVLAGDGQSIEIVLPPDLANRTVWRMTHFSAERIEVIPTADGARIPIVSPDVAEIIIISDDPALGSKLSASAKRFVRQASLDRWQLTTDCVRITRELWNQAVAMRAAEAAIPIDLLTAAANTIAEGESTYRAGDAEATLRIARRADAWGIRCSWQLSQALMSDWPHPTSCPPIDSGLAAVQIAWSPLMEDVGWGLDRLTSGGLDSPTVLAPGSWTFGQRRVARATSEVYWTDRGHFDGVGALRLIASSQSDTELPGGYAGTVAQLQSPPVRIPTGKAYRIDAMVRTMGFGNPHQGLLVYDSLGGQEMGVLVRGRTEWTPVRLYRQATEETQVRVMFELLGGGEAVIDEVRVQLWEPKAAPPLPFVPLRAAEENDLPNSRF</sequence>
<comment type="caution">
    <text evidence="2">The sequence shown here is derived from an EMBL/GenBank/DDBJ whole genome shotgun (WGS) entry which is preliminary data.</text>
</comment>
<gene>
    <name evidence="2" type="ORF">Pla52n_66980</name>
</gene>
<dbReference type="EMBL" id="SJPN01000019">
    <property type="protein sequence ID" value="TWT91156.1"/>
    <property type="molecule type" value="Genomic_DNA"/>
</dbReference>
<protein>
    <submittedName>
        <fullName evidence="2">Uncharacterized protein</fullName>
    </submittedName>
</protein>
<dbReference type="AlphaFoldDB" id="A0A5C5ZVF5"/>
<evidence type="ECO:0000313" key="2">
    <source>
        <dbReference type="EMBL" id="TWT91156.1"/>
    </source>
</evidence>
<accession>A0A5C5ZVF5</accession>
<feature type="chain" id="PRO_5022717877" evidence="1">
    <location>
        <begin position="29"/>
        <end position="918"/>
    </location>
</feature>
<dbReference type="Proteomes" id="UP000320176">
    <property type="component" value="Unassembled WGS sequence"/>
</dbReference>
<reference evidence="2 3" key="1">
    <citation type="submission" date="2019-02" db="EMBL/GenBank/DDBJ databases">
        <title>Deep-cultivation of Planctomycetes and their phenomic and genomic characterization uncovers novel biology.</title>
        <authorList>
            <person name="Wiegand S."/>
            <person name="Jogler M."/>
            <person name="Boedeker C."/>
            <person name="Pinto D."/>
            <person name="Vollmers J."/>
            <person name="Rivas-Marin E."/>
            <person name="Kohn T."/>
            <person name="Peeters S.H."/>
            <person name="Heuer A."/>
            <person name="Rast P."/>
            <person name="Oberbeckmann S."/>
            <person name="Bunk B."/>
            <person name="Jeske O."/>
            <person name="Meyerdierks A."/>
            <person name="Storesund J.E."/>
            <person name="Kallscheuer N."/>
            <person name="Luecker S."/>
            <person name="Lage O.M."/>
            <person name="Pohl T."/>
            <person name="Merkel B.J."/>
            <person name="Hornburger P."/>
            <person name="Mueller R.-W."/>
            <person name="Bruemmer F."/>
            <person name="Labrenz M."/>
            <person name="Spormann A.M."/>
            <person name="Op Den Camp H."/>
            <person name="Overmann J."/>
            <person name="Amann R."/>
            <person name="Jetten M.S.M."/>
            <person name="Mascher T."/>
            <person name="Medema M.H."/>
            <person name="Devos D.P."/>
            <person name="Kaster A.-K."/>
            <person name="Ovreas L."/>
            <person name="Rohde M."/>
            <person name="Galperin M.Y."/>
            <person name="Jogler C."/>
        </authorList>
    </citation>
    <scope>NUCLEOTIDE SEQUENCE [LARGE SCALE GENOMIC DNA]</scope>
    <source>
        <strain evidence="2 3">Pla52n</strain>
    </source>
</reference>
<proteinExistence type="predicted"/>
<dbReference type="PROSITE" id="PS51257">
    <property type="entry name" value="PROKAR_LIPOPROTEIN"/>
    <property type="match status" value="1"/>
</dbReference>
<organism evidence="2 3">
    <name type="scientific">Stieleria varia</name>
    <dbReference type="NCBI Taxonomy" id="2528005"/>
    <lineage>
        <taxon>Bacteria</taxon>
        <taxon>Pseudomonadati</taxon>
        <taxon>Planctomycetota</taxon>
        <taxon>Planctomycetia</taxon>
        <taxon>Pirellulales</taxon>
        <taxon>Pirellulaceae</taxon>
        <taxon>Stieleria</taxon>
    </lineage>
</organism>
<keyword evidence="1" id="KW-0732">Signal</keyword>
<evidence type="ECO:0000313" key="3">
    <source>
        <dbReference type="Proteomes" id="UP000320176"/>
    </source>
</evidence>
<name>A0A5C5ZVF5_9BACT</name>
<evidence type="ECO:0000256" key="1">
    <source>
        <dbReference type="SAM" id="SignalP"/>
    </source>
</evidence>
<keyword evidence="3" id="KW-1185">Reference proteome</keyword>